<protein>
    <submittedName>
        <fullName evidence="4">Helix-turn-helix domain-containing protein</fullName>
    </submittedName>
</protein>
<keyword evidence="1" id="KW-0238">DNA-binding</keyword>
<dbReference type="Proteomes" id="UP000697330">
    <property type="component" value="Unassembled WGS sequence"/>
</dbReference>
<keyword evidence="2" id="KW-1133">Transmembrane helix</keyword>
<dbReference type="RefSeq" id="WP_075280343.1">
    <property type="nucleotide sequence ID" value="NZ_DYWQ01000040.1"/>
</dbReference>
<dbReference type="Gene3D" id="1.10.260.40">
    <property type="entry name" value="lambda repressor-like DNA-binding domains"/>
    <property type="match status" value="1"/>
</dbReference>
<evidence type="ECO:0000313" key="5">
    <source>
        <dbReference type="Proteomes" id="UP000697330"/>
    </source>
</evidence>
<proteinExistence type="predicted"/>
<feature type="transmembrane region" description="Helical" evidence="2">
    <location>
        <begin position="89"/>
        <end position="113"/>
    </location>
</feature>
<feature type="transmembrane region" description="Helical" evidence="2">
    <location>
        <begin position="192"/>
        <end position="211"/>
    </location>
</feature>
<evidence type="ECO:0000259" key="3">
    <source>
        <dbReference type="PROSITE" id="PS50943"/>
    </source>
</evidence>
<dbReference type="EMBL" id="DYWQ01000040">
    <property type="protein sequence ID" value="HJF44642.1"/>
    <property type="molecule type" value="Genomic_DNA"/>
</dbReference>
<accession>A0A921GD66</accession>
<organism evidence="4 5">
    <name type="scientific">Thermophilibacter provencensis</name>
    <dbReference type="NCBI Taxonomy" id="1852386"/>
    <lineage>
        <taxon>Bacteria</taxon>
        <taxon>Bacillati</taxon>
        <taxon>Actinomycetota</taxon>
        <taxon>Coriobacteriia</taxon>
        <taxon>Coriobacteriales</taxon>
        <taxon>Atopobiaceae</taxon>
        <taxon>Thermophilibacter</taxon>
    </lineage>
</organism>
<gene>
    <name evidence="4" type="ORF">K8U72_02510</name>
</gene>
<dbReference type="CDD" id="cd00093">
    <property type="entry name" value="HTH_XRE"/>
    <property type="match status" value="1"/>
</dbReference>
<dbReference type="PANTHER" id="PTHR46558:SF13">
    <property type="entry name" value="HTH-TYPE TRANSCRIPTIONAL REGULATOR IMMR"/>
    <property type="match status" value="1"/>
</dbReference>
<dbReference type="GO" id="GO:0003677">
    <property type="term" value="F:DNA binding"/>
    <property type="evidence" value="ECO:0007669"/>
    <property type="project" value="UniProtKB-KW"/>
</dbReference>
<dbReference type="PROSITE" id="PS50943">
    <property type="entry name" value="HTH_CROC1"/>
    <property type="match status" value="1"/>
</dbReference>
<name>A0A921GD66_9ACTN</name>
<feature type="domain" description="HTH cro/C1-type" evidence="3">
    <location>
        <begin position="16"/>
        <end position="70"/>
    </location>
</feature>
<sequence>MDESRTSAQQIIGARIRELRKAAGISQAELARRVYVSRQTVGNWEAGRTLADAQSLVLLAQVFETTVDDLIGEKGSRAVRSTAEDRHALARLLASAGTLLALGLLLVMAAYLLTPLRGSSPGADALRIALLVIALACELALGFRALPRLRSFMRNHDLENAIAAAAYLEGRDPAEPPPGDFLFRWFIPYWKAWLVALAAAAFLAAALYLGALA</sequence>
<comment type="caution">
    <text evidence="4">The sequence shown here is derived from an EMBL/GenBank/DDBJ whole genome shotgun (WGS) entry which is preliminary data.</text>
</comment>
<evidence type="ECO:0000256" key="2">
    <source>
        <dbReference type="SAM" id="Phobius"/>
    </source>
</evidence>
<dbReference type="InterPro" id="IPR001387">
    <property type="entry name" value="Cro/C1-type_HTH"/>
</dbReference>
<dbReference type="SMART" id="SM00530">
    <property type="entry name" value="HTH_XRE"/>
    <property type="match status" value="1"/>
</dbReference>
<evidence type="ECO:0000256" key="1">
    <source>
        <dbReference type="ARBA" id="ARBA00023125"/>
    </source>
</evidence>
<keyword evidence="2" id="KW-0812">Transmembrane</keyword>
<dbReference type="SUPFAM" id="SSF47413">
    <property type="entry name" value="lambda repressor-like DNA-binding domains"/>
    <property type="match status" value="1"/>
</dbReference>
<dbReference type="Pfam" id="PF01381">
    <property type="entry name" value="HTH_3"/>
    <property type="match status" value="1"/>
</dbReference>
<dbReference type="InterPro" id="IPR010982">
    <property type="entry name" value="Lambda_DNA-bd_dom_sf"/>
</dbReference>
<dbReference type="AlphaFoldDB" id="A0A921GD66"/>
<reference evidence="4" key="2">
    <citation type="submission" date="2021-09" db="EMBL/GenBank/DDBJ databases">
        <authorList>
            <person name="Gilroy R."/>
        </authorList>
    </citation>
    <scope>NUCLEOTIDE SEQUENCE</scope>
    <source>
        <strain evidence="4">CHK124-7917</strain>
    </source>
</reference>
<evidence type="ECO:0000313" key="4">
    <source>
        <dbReference type="EMBL" id="HJF44642.1"/>
    </source>
</evidence>
<feature type="transmembrane region" description="Helical" evidence="2">
    <location>
        <begin position="125"/>
        <end position="146"/>
    </location>
</feature>
<keyword evidence="2" id="KW-0472">Membrane</keyword>
<reference evidence="4" key="1">
    <citation type="journal article" date="2021" name="PeerJ">
        <title>Extensive microbial diversity within the chicken gut microbiome revealed by metagenomics and culture.</title>
        <authorList>
            <person name="Gilroy R."/>
            <person name="Ravi A."/>
            <person name="Getino M."/>
            <person name="Pursley I."/>
            <person name="Horton D.L."/>
            <person name="Alikhan N.F."/>
            <person name="Baker D."/>
            <person name="Gharbi K."/>
            <person name="Hall N."/>
            <person name="Watson M."/>
            <person name="Adriaenssens E.M."/>
            <person name="Foster-Nyarko E."/>
            <person name="Jarju S."/>
            <person name="Secka A."/>
            <person name="Antonio M."/>
            <person name="Oren A."/>
            <person name="Chaudhuri R.R."/>
            <person name="La Ragione R."/>
            <person name="Hildebrand F."/>
            <person name="Pallen M.J."/>
        </authorList>
    </citation>
    <scope>NUCLEOTIDE SEQUENCE</scope>
    <source>
        <strain evidence="4">CHK124-7917</strain>
    </source>
</reference>
<dbReference type="PANTHER" id="PTHR46558">
    <property type="entry name" value="TRACRIPTIONAL REGULATORY PROTEIN-RELATED-RELATED"/>
    <property type="match status" value="1"/>
</dbReference>